<dbReference type="AlphaFoldDB" id="A0A7M1QUN5"/>
<name>A0A7M1QUN5_9ACTO</name>
<dbReference type="SMART" id="SM01022">
    <property type="entry name" value="ASCH"/>
    <property type="match status" value="1"/>
</dbReference>
<dbReference type="PANTHER" id="PTHR39203">
    <property type="entry name" value="CYTOPLASMIC PROTEIN-RELATED"/>
    <property type="match status" value="1"/>
</dbReference>
<dbReference type="Proteomes" id="UP000595053">
    <property type="component" value="Chromosome"/>
</dbReference>
<dbReference type="Pfam" id="PF04266">
    <property type="entry name" value="ASCH"/>
    <property type="match status" value="1"/>
</dbReference>
<dbReference type="EMBL" id="CP063213">
    <property type="protein sequence ID" value="QOR45501.1"/>
    <property type="molecule type" value="Genomic_DNA"/>
</dbReference>
<gene>
    <name evidence="2" type="ORF">INS88_09635</name>
</gene>
<protein>
    <submittedName>
        <fullName evidence="2">ASCH domain-containing protein</fullName>
    </submittedName>
</protein>
<dbReference type="InterPro" id="IPR007374">
    <property type="entry name" value="ASCH_domain"/>
</dbReference>
<keyword evidence="3" id="KW-1185">Reference proteome</keyword>
<sequence length="171" mass="18455">MTSFGLPIEPADADLEAFWTHAIIAGKLNPIDAVGGQTDLVSLRPGAFAFGATRAAANRLAELVLTGAKRATSSYAAAYALEGESFPTPDDMWILCDGEGRPRALLRNTDVVVTPFDEIGPDVADAEGEGDLATWRADHERFFTEEGNEFGYDFDPSGDVVTEYFEVLYAK</sequence>
<evidence type="ECO:0000313" key="2">
    <source>
        <dbReference type="EMBL" id="QOR45501.1"/>
    </source>
</evidence>
<dbReference type="RefSeq" id="WP_197551063.1">
    <property type="nucleotide sequence ID" value="NZ_CP063213.1"/>
</dbReference>
<accession>A0A7M1QUN5</accession>
<feature type="domain" description="ASCH" evidence="1">
    <location>
        <begin position="48"/>
        <end position="169"/>
    </location>
</feature>
<evidence type="ECO:0000313" key="3">
    <source>
        <dbReference type="Proteomes" id="UP000595053"/>
    </source>
</evidence>
<organism evidence="2 3">
    <name type="scientific">Trueperella pecoris</name>
    <dbReference type="NCBI Taxonomy" id="2733571"/>
    <lineage>
        <taxon>Bacteria</taxon>
        <taxon>Bacillati</taxon>
        <taxon>Actinomycetota</taxon>
        <taxon>Actinomycetes</taxon>
        <taxon>Actinomycetales</taxon>
        <taxon>Actinomycetaceae</taxon>
        <taxon>Trueperella</taxon>
    </lineage>
</organism>
<reference evidence="2 3" key="1">
    <citation type="submission" date="2020-10" db="EMBL/GenBank/DDBJ databases">
        <title>Trueperella pecoris sp. nov. isolated from bovine and porcine specimens.</title>
        <authorList>
            <person name="Schoenecker L."/>
            <person name="Schnydrig P."/>
            <person name="Brodard I."/>
            <person name="Thomann A."/>
            <person name="Hemphill A."/>
            <person name="Rodriguez-Campos S."/>
            <person name="Perreten V."/>
            <person name="Jores J."/>
            <person name="Kittl S."/>
        </authorList>
    </citation>
    <scope>NUCLEOTIDE SEQUENCE [LARGE SCALE GENOMIC DNA]</scope>
    <source>
        <strain evidence="2 3">15A0121</strain>
    </source>
</reference>
<proteinExistence type="predicted"/>
<evidence type="ECO:0000259" key="1">
    <source>
        <dbReference type="SMART" id="SM01022"/>
    </source>
</evidence>
<dbReference type="PANTHER" id="PTHR39203:SF1">
    <property type="entry name" value="CYTOPLASMIC PROTEIN"/>
    <property type="match status" value="1"/>
</dbReference>
<dbReference type="InterPro" id="IPR015947">
    <property type="entry name" value="PUA-like_sf"/>
</dbReference>
<dbReference type="SUPFAM" id="SSF88697">
    <property type="entry name" value="PUA domain-like"/>
    <property type="match status" value="1"/>
</dbReference>
<dbReference type="Gene3D" id="3.10.400.10">
    <property type="entry name" value="Sulfate adenylyltransferase"/>
    <property type="match status" value="1"/>
</dbReference>
<dbReference type="InterPro" id="IPR009326">
    <property type="entry name" value="DUF984"/>
</dbReference>